<evidence type="ECO:0000313" key="17">
    <source>
        <dbReference type="EMBL" id="OQD46611.1"/>
    </source>
</evidence>
<evidence type="ECO:0000256" key="8">
    <source>
        <dbReference type="ARBA" id="ARBA00022741"/>
    </source>
</evidence>
<dbReference type="GO" id="GO:0006183">
    <property type="term" value="P:GTP biosynthetic process"/>
    <property type="evidence" value="ECO:0007669"/>
    <property type="project" value="UniProtKB-UniRule"/>
</dbReference>
<evidence type="ECO:0000256" key="7">
    <source>
        <dbReference type="ARBA" id="ARBA00022723"/>
    </source>
</evidence>
<dbReference type="EMBL" id="MJUW02000026">
    <property type="protein sequence ID" value="OQD46611.1"/>
    <property type="molecule type" value="Genomic_DNA"/>
</dbReference>
<dbReference type="GO" id="GO:0046872">
    <property type="term" value="F:metal ion binding"/>
    <property type="evidence" value="ECO:0007669"/>
    <property type="project" value="UniProtKB-KW"/>
</dbReference>
<keyword evidence="13" id="KW-0963">Cytoplasm</keyword>
<evidence type="ECO:0000256" key="3">
    <source>
        <dbReference type="ARBA" id="ARBA00012966"/>
    </source>
</evidence>
<dbReference type="HAMAP" id="MF_00451">
    <property type="entry name" value="NDP_kinase"/>
    <property type="match status" value="1"/>
</dbReference>
<keyword evidence="12 13" id="KW-0546">Nucleotide metabolism</keyword>
<evidence type="ECO:0000256" key="15">
    <source>
        <dbReference type="RuleBase" id="RU004011"/>
    </source>
</evidence>
<organism evidence="17 18">
    <name type="scientific">Candidatus Brocadia sapporoensis</name>
    <dbReference type="NCBI Taxonomy" id="392547"/>
    <lineage>
        <taxon>Bacteria</taxon>
        <taxon>Pseudomonadati</taxon>
        <taxon>Planctomycetota</taxon>
        <taxon>Candidatus Brocadiia</taxon>
        <taxon>Candidatus Brocadiales</taxon>
        <taxon>Candidatus Brocadiaceae</taxon>
        <taxon>Candidatus Brocadia</taxon>
    </lineage>
</organism>
<dbReference type="AlphaFoldDB" id="A0A1V6M2G5"/>
<keyword evidence="18" id="KW-1185">Reference proteome</keyword>
<dbReference type="RefSeq" id="WP_070066197.1">
    <property type="nucleotide sequence ID" value="NZ_MJUW02000026.1"/>
</dbReference>
<evidence type="ECO:0000256" key="6">
    <source>
        <dbReference type="ARBA" id="ARBA00022679"/>
    </source>
</evidence>
<dbReference type="GO" id="GO:0006228">
    <property type="term" value="P:UTP biosynthetic process"/>
    <property type="evidence" value="ECO:0007669"/>
    <property type="project" value="UniProtKB-UniRule"/>
</dbReference>
<evidence type="ECO:0000259" key="16">
    <source>
        <dbReference type="SMART" id="SM00562"/>
    </source>
</evidence>
<dbReference type="GO" id="GO:0006241">
    <property type="term" value="P:CTP biosynthetic process"/>
    <property type="evidence" value="ECO:0007669"/>
    <property type="project" value="UniProtKB-UniRule"/>
</dbReference>
<dbReference type="PROSITE" id="PS51374">
    <property type="entry name" value="NDPK_LIKE"/>
    <property type="match status" value="1"/>
</dbReference>
<keyword evidence="8 13" id="KW-0547">Nucleotide-binding</keyword>
<comment type="subunit">
    <text evidence="13">Homotetramer.</text>
</comment>
<evidence type="ECO:0000256" key="4">
    <source>
        <dbReference type="ARBA" id="ARBA00017632"/>
    </source>
</evidence>
<dbReference type="Gene3D" id="3.30.70.141">
    <property type="entry name" value="Nucleoside diphosphate kinase-like domain"/>
    <property type="match status" value="1"/>
</dbReference>
<comment type="catalytic activity">
    <reaction evidence="13">
        <text>a ribonucleoside 5'-diphosphate + ATP = a ribonucleoside 5'-triphosphate + ADP</text>
        <dbReference type="Rhea" id="RHEA:18113"/>
        <dbReference type="ChEBI" id="CHEBI:30616"/>
        <dbReference type="ChEBI" id="CHEBI:57930"/>
        <dbReference type="ChEBI" id="CHEBI:61557"/>
        <dbReference type="ChEBI" id="CHEBI:456216"/>
        <dbReference type="EC" id="2.7.4.6"/>
    </reaction>
</comment>
<dbReference type="InterPro" id="IPR034907">
    <property type="entry name" value="NDK-like_dom"/>
</dbReference>
<evidence type="ECO:0000256" key="9">
    <source>
        <dbReference type="ARBA" id="ARBA00022777"/>
    </source>
</evidence>
<feature type="domain" description="Nucleoside diphosphate kinase-like" evidence="16">
    <location>
        <begin position="1"/>
        <end position="138"/>
    </location>
</feature>
<comment type="similarity">
    <text evidence="2 13 14 15">Belongs to the NDK family.</text>
</comment>
<feature type="binding site" evidence="13 14">
    <location>
        <position position="112"/>
    </location>
    <ligand>
        <name>ATP</name>
        <dbReference type="ChEBI" id="CHEBI:30616"/>
    </ligand>
</feature>
<evidence type="ECO:0000256" key="2">
    <source>
        <dbReference type="ARBA" id="ARBA00008142"/>
    </source>
</evidence>
<feature type="binding site" evidence="13 14">
    <location>
        <position position="57"/>
    </location>
    <ligand>
        <name>ATP</name>
        <dbReference type="ChEBI" id="CHEBI:30616"/>
    </ligand>
</feature>
<dbReference type="PANTHER" id="PTHR11349">
    <property type="entry name" value="NUCLEOSIDE DIPHOSPHATE KINASE"/>
    <property type="match status" value="1"/>
</dbReference>
<feature type="binding site" evidence="13 14">
    <location>
        <position position="102"/>
    </location>
    <ligand>
        <name>ATP</name>
        <dbReference type="ChEBI" id="CHEBI:30616"/>
    </ligand>
</feature>
<dbReference type="SUPFAM" id="SSF54919">
    <property type="entry name" value="Nucleoside diphosphate kinase, NDK"/>
    <property type="match status" value="1"/>
</dbReference>
<proteinExistence type="inferred from homology"/>
<dbReference type="InterPro" id="IPR036850">
    <property type="entry name" value="NDK-like_dom_sf"/>
</dbReference>
<gene>
    <name evidence="13" type="primary">ndk</name>
    <name evidence="17" type="ORF">BIY37_02135</name>
</gene>
<sequence>MEKTLIILKPDALQRRLLGKIISRFEEKGFQIIGLKMIQISETMARQHYAEHESKDFFEPLVKYTTSAPVIVMVLKGKNIVEIARKMMGATFGFRAEPGTIRGDYAVSNRFNLIHGSDSSAAAEREIAAFFHKGELFEYQPADFSWIYDLSTGNII</sequence>
<feature type="active site" description="Pros-phosphohistidine intermediate" evidence="13 14">
    <location>
        <position position="115"/>
    </location>
</feature>
<protein>
    <recommendedName>
        <fullName evidence="4 13">Nucleoside diphosphate kinase</fullName>
        <shortName evidence="13">NDK</shortName>
        <shortName evidence="13">NDP kinase</shortName>
        <ecNumber evidence="3 13">2.7.4.6</ecNumber>
    </recommendedName>
    <alternativeName>
        <fullName evidence="13">Nucleoside-2-P kinase</fullName>
    </alternativeName>
</protein>
<dbReference type="Proteomes" id="UP000242219">
    <property type="component" value="Unassembled WGS sequence"/>
</dbReference>
<evidence type="ECO:0000256" key="12">
    <source>
        <dbReference type="ARBA" id="ARBA00023080"/>
    </source>
</evidence>
<comment type="caution">
    <text evidence="17">The sequence shown here is derived from an EMBL/GenBank/DDBJ whole genome shotgun (WGS) entry which is preliminary data.</text>
</comment>
<evidence type="ECO:0000256" key="5">
    <source>
        <dbReference type="ARBA" id="ARBA00022553"/>
    </source>
</evidence>
<dbReference type="PRINTS" id="PR01243">
    <property type="entry name" value="NUCDPKINASE"/>
</dbReference>
<keyword evidence="10 13" id="KW-0067">ATP-binding</keyword>
<dbReference type="EC" id="2.7.4.6" evidence="3 13"/>
<evidence type="ECO:0000256" key="1">
    <source>
        <dbReference type="ARBA" id="ARBA00001946"/>
    </source>
</evidence>
<comment type="function">
    <text evidence="13">Major role in the synthesis of nucleoside triphosphates other than ATP. The ATP gamma phosphate is transferred to the NDP beta phosphate via a ping-pong mechanism, using a phosphorylated active-site intermediate.</text>
</comment>
<keyword evidence="5 13" id="KW-0597">Phosphoprotein</keyword>
<dbReference type="GO" id="GO:0004550">
    <property type="term" value="F:nucleoside diphosphate kinase activity"/>
    <property type="evidence" value="ECO:0007669"/>
    <property type="project" value="UniProtKB-UniRule"/>
</dbReference>
<feature type="binding site" evidence="13 14">
    <location>
        <position position="91"/>
    </location>
    <ligand>
        <name>ATP</name>
        <dbReference type="ChEBI" id="CHEBI:30616"/>
    </ligand>
</feature>
<dbReference type="SMART" id="SM00562">
    <property type="entry name" value="NDK"/>
    <property type="match status" value="1"/>
</dbReference>
<keyword evidence="9 13" id="KW-0418">Kinase</keyword>
<feature type="binding site" evidence="13 14">
    <location>
        <position position="9"/>
    </location>
    <ligand>
        <name>ATP</name>
        <dbReference type="ChEBI" id="CHEBI:30616"/>
    </ligand>
</feature>
<name>A0A1V6M2G5_9BACT</name>
<reference evidence="17 18" key="1">
    <citation type="journal article" date="2016" name="Genome Announc.">
        <title>Draft Genome Sequence of the Anaerobic Ammonium-Oxidizing Bacterium 'Candidatus Brocadia sp. 40'.</title>
        <authorList>
            <person name="Ali M."/>
            <person name="Haroon M.F."/>
            <person name="Narita Y."/>
            <person name="Zhang L."/>
            <person name="Rangel Shaw D."/>
            <person name="Okabe S."/>
            <person name="Saikaly P.E."/>
        </authorList>
    </citation>
    <scope>NUCLEOTIDE SEQUENCE [LARGE SCALE GENOMIC DNA]</scope>
    <source>
        <strain evidence="17 18">40</strain>
    </source>
</reference>
<comment type="subcellular location">
    <subcellularLocation>
        <location evidence="13">Cytoplasm</location>
    </subcellularLocation>
</comment>
<accession>A0A1V6M2G5</accession>
<evidence type="ECO:0000256" key="10">
    <source>
        <dbReference type="ARBA" id="ARBA00022840"/>
    </source>
</evidence>
<dbReference type="Pfam" id="PF00334">
    <property type="entry name" value="NDK"/>
    <property type="match status" value="1"/>
</dbReference>
<dbReference type="NCBIfam" id="NF001908">
    <property type="entry name" value="PRK00668.1"/>
    <property type="match status" value="1"/>
</dbReference>
<dbReference type="GO" id="GO:0005737">
    <property type="term" value="C:cytoplasm"/>
    <property type="evidence" value="ECO:0007669"/>
    <property type="project" value="UniProtKB-SubCell"/>
</dbReference>
<dbReference type="CDD" id="cd04413">
    <property type="entry name" value="NDPk_I"/>
    <property type="match status" value="1"/>
</dbReference>
<keyword evidence="11 13" id="KW-0460">Magnesium</keyword>
<comment type="cofactor">
    <cofactor evidence="1 13">
        <name>Mg(2+)</name>
        <dbReference type="ChEBI" id="CHEBI:18420"/>
    </cofactor>
</comment>
<dbReference type="FunFam" id="3.30.70.141:FF:000003">
    <property type="entry name" value="Nucleoside diphosphate kinase"/>
    <property type="match status" value="1"/>
</dbReference>
<keyword evidence="7 13" id="KW-0479">Metal-binding</keyword>
<comment type="catalytic activity">
    <reaction evidence="13">
        <text>a 2'-deoxyribonucleoside 5'-diphosphate + ATP = a 2'-deoxyribonucleoside 5'-triphosphate + ADP</text>
        <dbReference type="Rhea" id="RHEA:44640"/>
        <dbReference type="ChEBI" id="CHEBI:30616"/>
        <dbReference type="ChEBI" id="CHEBI:61560"/>
        <dbReference type="ChEBI" id="CHEBI:73316"/>
        <dbReference type="ChEBI" id="CHEBI:456216"/>
        <dbReference type="EC" id="2.7.4.6"/>
    </reaction>
</comment>
<evidence type="ECO:0000313" key="18">
    <source>
        <dbReference type="Proteomes" id="UP000242219"/>
    </source>
</evidence>
<feature type="binding site" evidence="13 14">
    <location>
        <position position="85"/>
    </location>
    <ligand>
        <name>ATP</name>
        <dbReference type="ChEBI" id="CHEBI:30616"/>
    </ligand>
</feature>
<dbReference type="InterPro" id="IPR001564">
    <property type="entry name" value="Nucleoside_diP_kinase"/>
</dbReference>
<keyword evidence="6 13" id="KW-0808">Transferase</keyword>
<dbReference type="GO" id="GO:0005524">
    <property type="term" value="F:ATP binding"/>
    <property type="evidence" value="ECO:0007669"/>
    <property type="project" value="UniProtKB-UniRule"/>
</dbReference>
<evidence type="ECO:0000256" key="14">
    <source>
        <dbReference type="PROSITE-ProRule" id="PRU00706"/>
    </source>
</evidence>
<evidence type="ECO:0000256" key="13">
    <source>
        <dbReference type="HAMAP-Rule" id="MF_00451"/>
    </source>
</evidence>
<evidence type="ECO:0000256" key="11">
    <source>
        <dbReference type="ARBA" id="ARBA00022842"/>
    </source>
</evidence>